<gene>
    <name evidence="1" type="ORF">JFY71_10520</name>
</gene>
<reference evidence="1 2" key="1">
    <citation type="journal article" date="2022" name="Int. J. Syst. Evol. Microbiol.">
        <title>Miniphocaeibacter halophilus sp. nov., an ammonium-tolerant acetate-producing bacterium isolated from a biogas system.</title>
        <authorList>
            <person name="Schnurer A."/>
            <person name="Singh A."/>
            <person name="Bi S."/>
            <person name="Qiao W."/>
            <person name="Westerholm M."/>
        </authorList>
    </citation>
    <scope>NUCLEOTIDE SEQUENCE [LARGE SCALE GENOMIC DNA]</scope>
    <source>
        <strain evidence="1 2">AMB_01</strain>
    </source>
</reference>
<accession>A0AC61MS95</accession>
<keyword evidence="2" id="KW-1185">Reference proteome</keyword>
<name>A0AC61MS95_9FIRM</name>
<sequence length="360" mass="42130">MKFLHSGDFHIASSFEYSSFPKELAIERRNDIWRSVDNLIDIVNNKKVDILLLSGDLYNEEYVTLSDLKRLNDLFRKIPSTNIFIIFGNHDPYRNTSKWKLIDLPSNVYLFREDKITKFEFEEYDVYGISYIDNILNRDNIFENITLNKSKKNFLLIHTDIVNTNFKYQPVDINELKSIGFDYIALGHLHKPGAIAENIVYPGSIEPLSFKEQGLHGAVLGEFKEKELLIEFLDISQSVFSEVEYKINGEFNFYELKDLLLNDWIYPDKKNYIRINLIGNLPEEYDIDIDAIENELKDHVKYLEIINKLDNNLDLDKLQKLNENNIIGVFIKNMSEYDMDDSINVEALNLGLKALLKEDK</sequence>
<evidence type="ECO:0000313" key="2">
    <source>
        <dbReference type="Proteomes" id="UP000595814"/>
    </source>
</evidence>
<keyword evidence="1" id="KW-0378">Hydrolase</keyword>
<dbReference type="Proteomes" id="UP000595814">
    <property type="component" value="Chromosome"/>
</dbReference>
<organism evidence="1 2">
    <name type="scientific">Miniphocaeibacter halophilus</name>
    <dbReference type="NCBI Taxonomy" id="2931922"/>
    <lineage>
        <taxon>Bacteria</taxon>
        <taxon>Bacillati</taxon>
        <taxon>Bacillota</taxon>
        <taxon>Tissierellia</taxon>
        <taxon>Tissierellales</taxon>
        <taxon>Peptoniphilaceae</taxon>
        <taxon>Miniphocaeibacter</taxon>
    </lineage>
</organism>
<evidence type="ECO:0000313" key="1">
    <source>
        <dbReference type="EMBL" id="QQK07709.1"/>
    </source>
</evidence>
<dbReference type="EMBL" id="CP066744">
    <property type="protein sequence ID" value="QQK07709.1"/>
    <property type="molecule type" value="Genomic_DNA"/>
</dbReference>
<protein>
    <submittedName>
        <fullName evidence="1">DNA repair exonuclease</fullName>
    </submittedName>
</protein>
<keyword evidence="1" id="KW-0269">Exonuclease</keyword>
<proteinExistence type="predicted"/>
<keyword evidence="1" id="KW-0540">Nuclease</keyword>